<gene>
    <name evidence="18" type="ORF">A4V09_04050</name>
</gene>
<dbReference type="InterPro" id="IPR005467">
    <property type="entry name" value="His_kinase_dom"/>
</dbReference>
<dbReference type="Proteomes" id="UP000092574">
    <property type="component" value="Chromosome"/>
</dbReference>
<dbReference type="OrthoDB" id="9762826at2"/>
<evidence type="ECO:0000313" key="19">
    <source>
        <dbReference type="Proteomes" id="UP000092574"/>
    </source>
</evidence>
<dbReference type="InterPro" id="IPR036097">
    <property type="entry name" value="HisK_dim/P_sf"/>
</dbReference>
<evidence type="ECO:0000256" key="5">
    <source>
        <dbReference type="ARBA" id="ARBA00022553"/>
    </source>
</evidence>
<feature type="domain" description="Histidine kinase" evidence="16">
    <location>
        <begin position="149"/>
        <end position="361"/>
    </location>
</feature>
<keyword evidence="10" id="KW-0067">ATP-binding</keyword>
<organism evidence="18 19">
    <name type="scientific">Blautia pseudococcoides</name>
    <dbReference type="NCBI Taxonomy" id="1796616"/>
    <lineage>
        <taxon>Bacteria</taxon>
        <taxon>Bacillati</taxon>
        <taxon>Bacillota</taxon>
        <taxon>Clostridia</taxon>
        <taxon>Lachnospirales</taxon>
        <taxon>Lachnospiraceae</taxon>
        <taxon>Blautia</taxon>
    </lineage>
</organism>
<evidence type="ECO:0000256" key="6">
    <source>
        <dbReference type="ARBA" id="ARBA00022679"/>
    </source>
</evidence>
<evidence type="ECO:0000256" key="4">
    <source>
        <dbReference type="ARBA" id="ARBA00022475"/>
    </source>
</evidence>
<dbReference type="Pfam" id="PF02518">
    <property type="entry name" value="HATPase_c"/>
    <property type="match status" value="1"/>
</dbReference>
<evidence type="ECO:0000259" key="17">
    <source>
        <dbReference type="PROSITE" id="PS50885"/>
    </source>
</evidence>
<dbReference type="InterPro" id="IPR050398">
    <property type="entry name" value="HssS/ArlS-like"/>
</dbReference>
<keyword evidence="8" id="KW-0547">Nucleotide-binding</keyword>
<dbReference type="Pfam" id="PF00672">
    <property type="entry name" value="HAMP"/>
    <property type="match status" value="1"/>
</dbReference>
<dbReference type="GO" id="GO:0005886">
    <property type="term" value="C:plasma membrane"/>
    <property type="evidence" value="ECO:0007669"/>
    <property type="project" value="UniProtKB-SubCell"/>
</dbReference>
<dbReference type="SMART" id="SM00388">
    <property type="entry name" value="HisKA"/>
    <property type="match status" value="1"/>
</dbReference>
<dbReference type="SMART" id="SM00304">
    <property type="entry name" value="HAMP"/>
    <property type="match status" value="1"/>
</dbReference>
<keyword evidence="14" id="KW-0175">Coiled coil</keyword>
<dbReference type="AlphaFoldDB" id="A0A1C7I5X2"/>
<keyword evidence="13 15" id="KW-0472">Membrane</keyword>
<dbReference type="InterPro" id="IPR003594">
    <property type="entry name" value="HATPase_dom"/>
</dbReference>
<evidence type="ECO:0000256" key="8">
    <source>
        <dbReference type="ARBA" id="ARBA00022741"/>
    </source>
</evidence>
<dbReference type="GO" id="GO:0005524">
    <property type="term" value="F:ATP binding"/>
    <property type="evidence" value="ECO:0007669"/>
    <property type="project" value="UniProtKB-KW"/>
</dbReference>
<dbReference type="InterPro" id="IPR003660">
    <property type="entry name" value="HAMP_dom"/>
</dbReference>
<dbReference type="PANTHER" id="PTHR45528">
    <property type="entry name" value="SENSOR HISTIDINE KINASE CPXA"/>
    <property type="match status" value="1"/>
</dbReference>
<comment type="catalytic activity">
    <reaction evidence="1">
        <text>ATP + protein L-histidine = ADP + protein N-phospho-L-histidine.</text>
        <dbReference type="EC" id="2.7.13.3"/>
    </reaction>
</comment>
<proteinExistence type="predicted"/>
<dbReference type="PROSITE" id="PS50885">
    <property type="entry name" value="HAMP"/>
    <property type="match status" value="1"/>
</dbReference>
<dbReference type="InterPro" id="IPR003661">
    <property type="entry name" value="HisK_dim/P_dom"/>
</dbReference>
<evidence type="ECO:0000256" key="15">
    <source>
        <dbReference type="SAM" id="Phobius"/>
    </source>
</evidence>
<name>A0A1C7I5X2_9FIRM</name>
<evidence type="ECO:0000256" key="13">
    <source>
        <dbReference type="ARBA" id="ARBA00023136"/>
    </source>
</evidence>
<dbReference type="CDD" id="cd00082">
    <property type="entry name" value="HisKA"/>
    <property type="match status" value="1"/>
</dbReference>
<dbReference type="SUPFAM" id="SSF47384">
    <property type="entry name" value="Homodimeric domain of signal transducing histidine kinase"/>
    <property type="match status" value="1"/>
</dbReference>
<feature type="domain" description="HAMP" evidence="17">
    <location>
        <begin position="68"/>
        <end position="120"/>
    </location>
</feature>
<dbReference type="PANTHER" id="PTHR45528:SF1">
    <property type="entry name" value="SENSOR HISTIDINE KINASE CPXA"/>
    <property type="match status" value="1"/>
</dbReference>
<dbReference type="Gene3D" id="3.30.565.10">
    <property type="entry name" value="Histidine kinase-like ATPase, C-terminal domain"/>
    <property type="match status" value="1"/>
</dbReference>
<keyword evidence="9 18" id="KW-0418">Kinase</keyword>
<dbReference type="InterPro" id="IPR036890">
    <property type="entry name" value="HATPase_C_sf"/>
</dbReference>
<keyword evidence="7 15" id="KW-0812">Transmembrane</keyword>
<keyword evidence="19" id="KW-1185">Reference proteome</keyword>
<dbReference type="EMBL" id="CP015405">
    <property type="protein sequence ID" value="ANU75006.1"/>
    <property type="molecule type" value="Genomic_DNA"/>
</dbReference>
<dbReference type="Pfam" id="PF00512">
    <property type="entry name" value="HisKA"/>
    <property type="match status" value="1"/>
</dbReference>
<evidence type="ECO:0000256" key="14">
    <source>
        <dbReference type="SAM" id="Coils"/>
    </source>
</evidence>
<feature type="coiled-coil region" evidence="14">
    <location>
        <begin position="112"/>
        <end position="144"/>
    </location>
</feature>
<evidence type="ECO:0000256" key="1">
    <source>
        <dbReference type="ARBA" id="ARBA00000085"/>
    </source>
</evidence>
<dbReference type="SUPFAM" id="SSF158472">
    <property type="entry name" value="HAMP domain-like"/>
    <property type="match status" value="1"/>
</dbReference>
<evidence type="ECO:0000256" key="9">
    <source>
        <dbReference type="ARBA" id="ARBA00022777"/>
    </source>
</evidence>
<evidence type="ECO:0000256" key="12">
    <source>
        <dbReference type="ARBA" id="ARBA00023012"/>
    </source>
</evidence>
<evidence type="ECO:0000256" key="11">
    <source>
        <dbReference type="ARBA" id="ARBA00022989"/>
    </source>
</evidence>
<keyword evidence="11 15" id="KW-1133">Transmembrane helix</keyword>
<dbReference type="GO" id="GO:0000155">
    <property type="term" value="F:phosphorelay sensor kinase activity"/>
    <property type="evidence" value="ECO:0007669"/>
    <property type="project" value="InterPro"/>
</dbReference>
<dbReference type="SUPFAM" id="SSF55874">
    <property type="entry name" value="ATPase domain of HSP90 chaperone/DNA topoisomerase II/histidine kinase"/>
    <property type="match status" value="1"/>
</dbReference>
<keyword evidence="4" id="KW-1003">Cell membrane</keyword>
<dbReference type="STRING" id="1796616.A4V09_04050"/>
<evidence type="ECO:0000256" key="3">
    <source>
        <dbReference type="ARBA" id="ARBA00012438"/>
    </source>
</evidence>
<dbReference type="EC" id="2.7.13.3" evidence="3"/>
<keyword evidence="6" id="KW-0808">Transferase</keyword>
<dbReference type="SMART" id="SM00387">
    <property type="entry name" value="HATPase_c"/>
    <property type="match status" value="1"/>
</dbReference>
<dbReference type="KEGG" id="byl:A4V09_04050"/>
<dbReference type="Gene3D" id="6.10.340.10">
    <property type="match status" value="1"/>
</dbReference>
<evidence type="ECO:0000256" key="2">
    <source>
        <dbReference type="ARBA" id="ARBA00004651"/>
    </source>
</evidence>
<accession>A0A1C7I5X2</accession>
<feature type="transmembrane region" description="Helical" evidence="15">
    <location>
        <begin position="20"/>
        <end position="36"/>
    </location>
</feature>
<dbReference type="CDD" id="cd06225">
    <property type="entry name" value="HAMP"/>
    <property type="match status" value="1"/>
</dbReference>
<protein>
    <recommendedName>
        <fullName evidence="3">histidine kinase</fullName>
        <ecNumber evidence="3">2.7.13.3</ecNumber>
    </recommendedName>
</protein>
<evidence type="ECO:0000259" key="16">
    <source>
        <dbReference type="PROSITE" id="PS50109"/>
    </source>
</evidence>
<reference evidence="18" key="1">
    <citation type="submission" date="2017-04" db="EMBL/GenBank/DDBJ databases">
        <title>Complete Genome Sequences of Twelve Strains of a Stable Defined Moderately Diverse Mouse Microbiota 2 (sDMDMm2).</title>
        <authorList>
            <person name="Uchimura Y."/>
            <person name="Wyss M."/>
            <person name="Brugiroux S."/>
            <person name="Limenitakis J.P."/>
            <person name="Stecher B."/>
            <person name="McCoy K.D."/>
            <person name="Macpherson A.J."/>
        </authorList>
    </citation>
    <scope>NUCLEOTIDE SEQUENCE</scope>
    <source>
        <strain evidence="18">YL58</strain>
    </source>
</reference>
<evidence type="ECO:0000256" key="10">
    <source>
        <dbReference type="ARBA" id="ARBA00022840"/>
    </source>
</evidence>
<dbReference type="Gene3D" id="1.10.287.130">
    <property type="match status" value="1"/>
</dbReference>
<evidence type="ECO:0000313" key="18">
    <source>
        <dbReference type="EMBL" id="ANU75006.1"/>
    </source>
</evidence>
<sequence length="361" mass="40881">MTMEKIVSAFRLNTVRKKTLLLSKLVGGIIVLFYLFTSELSTNRSFAFLIWFFLMAAVITSIDHLLGRLISKPLNEINREAERMACLDLTARCQIKSNDEFGRLSQNLNTMSSNLQDALQKLEYANIQLEKDVQKERLLQAQRKELTDNLSHQMKTPLGLIRAYAEGLIDVVDDTKKQQYIHAILSAEDRINRMLVSLLDLSAMEAGSAELLDETFDFIELAETSAGRLLLDTPDGDHRFTYQLPDHPVLVQADPKRLEQVLDNLFENARKNVQKKGEIRLTISCTEKELLFSLYNQCCPIPEADLPKIWSKFYRGQNTAGSGSGLGLAIVAQVLSLYQAPYGVQNLDNGVEFYFSFPFIT</sequence>
<keyword evidence="5" id="KW-0597">Phosphoprotein</keyword>
<feature type="transmembrane region" description="Helical" evidence="15">
    <location>
        <begin position="48"/>
        <end position="66"/>
    </location>
</feature>
<keyword evidence="12" id="KW-0902">Two-component regulatory system</keyword>
<evidence type="ECO:0000256" key="7">
    <source>
        <dbReference type="ARBA" id="ARBA00022692"/>
    </source>
</evidence>
<comment type="subcellular location">
    <subcellularLocation>
        <location evidence="2">Cell membrane</location>
        <topology evidence="2">Multi-pass membrane protein</topology>
    </subcellularLocation>
</comment>
<dbReference type="PROSITE" id="PS50109">
    <property type="entry name" value="HIS_KIN"/>
    <property type="match status" value="1"/>
</dbReference>